<organism evidence="1 2">
    <name type="scientific">Nicotiana tabacum</name>
    <name type="common">Common tobacco</name>
    <dbReference type="NCBI Taxonomy" id="4097"/>
    <lineage>
        <taxon>Eukaryota</taxon>
        <taxon>Viridiplantae</taxon>
        <taxon>Streptophyta</taxon>
        <taxon>Embryophyta</taxon>
        <taxon>Tracheophyta</taxon>
        <taxon>Spermatophyta</taxon>
        <taxon>Magnoliopsida</taxon>
        <taxon>eudicotyledons</taxon>
        <taxon>Gunneridae</taxon>
        <taxon>Pentapetalae</taxon>
        <taxon>asterids</taxon>
        <taxon>lamiids</taxon>
        <taxon>Solanales</taxon>
        <taxon>Solanaceae</taxon>
        <taxon>Nicotianoideae</taxon>
        <taxon>Nicotianeae</taxon>
        <taxon>Nicotiana</taxon>
    </lineage>
</organism>
<keyword evidence="1" id="KW-1185">Reference proteome</keyword>
<dbReference type="RefSeq" id="XP_075074691.1">
    <property type="nucleotide sequence ID" value="XM_075218590.1"/>
</dbReference>
<name>A0AC58RPP7_TOBAC</name>
<proteinExistence type="predicted"/>
<evidence type="ECO:0000313" key="1">
    <source>
        <dbReference type="Proteomes" id="UP000790787"/>
    </source>
</evidence>
<reference evidence="2" key="2">
    <citation type="submission" date="2025-08" db="UniProtKB">
        <authorList>
            <consortium name="RefSeq"/>
        </authorList>
    </citation>
    <scope>IDENTIFICATION</scope>
    <source>
        <tissue evidence="2">Leaf</tissue>
    </source>
</reference>
<protein>
    <submittedName>
        <fullName evidence="2">Uncharacterized protein LOC142162259</fullName>
    </submittedName>
</protein>
<sequence>MDVIGLIEPVASNGHRFILVAIDYFTKWVEASSYKSVTKKVVADFVHNGANLNSDLMREICDKFKITHRNSTPYQPQMNVSIEAANENMKKILRKMIDNYRHWHEKLPFALIGYRTIVKTSTGATPYLLVYGTETVLSAEFEIPPLRVI</sequence>
<evidence type="ECO:0000313" key="2">
    <source>
        <dbReference type="RefSeq" id="XP_075074691.1"/>
    </source>
</evidence>
<reference evidence="1" key="1">
    <citation type="journal article" date="2014" name="Nat. Commun.">
        <title>The tobacco genome sequence and its comparison with those of tomato and potato.</title>
        <authorList>
            <person name="Sierro N."/>
            <person name="Battey J.N."/>
            <person name="Ouadi S."/>
            <person name="Bakaher N."/>
            <person name="Bovet L."/>
            <person name="Willig A."/>
            <person name="Goepfert S."/>
            <person name="Peitsch M.C."/>
            <person name="Ivanov N.V."/>
        </authorList>
    </citation>
    <scope>NUCLEOTIDE SEQUENCE [LARGE SCALE GENOMIC DNA]</scope>
</reference>
<gene>
    <name evidence="2" type="primary">LOC142162259</name>
</gene>
<dbReference type="Proteomes" id="UP000790787">
    <property type="component" value="Chromosome 7"/>
</dbReference>
<accession>A0AC58RPP7</accession>